<reference evidence="1 2" key="1">
    <citation type="submission" date="2018-05" db="EMBL/GenBank/DDBJ databases">
        <title>Genomic Encyclopedia of Type Strains, Phase IV (KMG-IV): sequencing the most valuable type-strain genomes for metagenomic binning, comparative biology and taxonomic classification.</title>
        <authorList>
            <person name="Goeker M."/>
        </authorList>
    </citation>
    <scope>NUCLEOTIDE SEQUENCE [LARGE SCALE GENOMIC DNA]</scope>
    <source>
        <strain evidence="1 2">DSM 16097</strain>
    </source>
</reference>
<dbReference type="RefSeq" id="WP_109664124.1">
    <property type="nucleotide sequence ID" value="NZ_QGGW01000001.1"/>
</dbReference>
<name>A0A316GR80_9RHOB</name>
<dbReference type="Proteomes" id="UP000245708">
    <property type="component" value="Unassembled WGS sequence"/>
</dbReference>
<keyword evidence="2" id="KW-1185">Reference proteome</keyword>
<sequence length="60" mass="6740">MDHKDLVQYARSLFDAHGDKAEAEAAQKAAAAREAGMTDDAEKWDKIRFHIKELRGPRAT</sequence>
<evidence type="ECO:0000313" key="1">
    <source>
        <dbReference type="EMBL" id="PWK62106.1"/>
    </source>
</evidence>
<proteinExistence type="predicted"/>
<dbReference type="EMBL" id="QGGW01000001">
    <property type="protein sequence ID" value="PWK62106.1"/>
    <property type="molecule type" value="Genomic_DNA"/>
</dbReference>
<comment type="caution">
    <text evidence="1">The sequence shown here is derived from an EMBL/GenBank/DDBJ whole genome shotgun (WGS) entry which is preliminary data.</text>
</comment>
<protein>
    <submittedName>
        <fullName evidence="1">Uncharacterized protein</fullName>
    </submittedName>
</protein>
<dbReference type="AlphaFoldDB" id="A0A316GR80"/>
<organism evidence="1 2">
    <name type="scientific">Roseicyclus mahoneyensis</name>
    <dbReference type="NCBI Taxonomy" id="164332"/>
    <lineage>
        <taxon>Bacteria</taxon>
        <taxon>Pseudomonadati</taxon>
        <taxon>Pseudomonadota</taxon>
        <taxon>Alphaproteobacteria</taxon>
        <taxon>Rhodobacterales</taxon>
        <taxon>Roseobacteraceae</taxon>
        <taxon>Roseicyclus</taxon>
    </lineage>
</organism>
<gene>
    <name evidence="1" type="ORF">C7455_101132</name>
</gene>
<evidence type="ECO:0000313" key="2">
    <source>
        <dbReference type="Proteomes" id="UP000245708"/>
    </source>
</evidence>
<accession>A0A316GR80</accession>